<accession>M0LTH7</accession>
<dbReference type="AlphaFoldDB" id="M0LTH7"/>
<dbReference type="RefSeq" id="WP_006673161.1">
    <property type="nucleotide sequence ID" value="NZ_AOMA01000111.1"/>
</dbReference>
<proteinExistence type="predicted"/>
<gene>
    <name evidence="2" type="ORF">C446_11272</name>
</gene>
<dbReference type="Pfam" id="PF13416">
    <property type="entry name" value="SBP_bac_8"/>
    <property type="match status" value="1"/>
</dbReference>
<dbReference type="eggNOG" id="arCOG00227">
    <property type="taxonomic scope" value="Archaea"/>
</dbReference>
<evidence type="ECO:0000313" key="3">
    <source>
        <dbReference type="Proteomes" id="UP000011607"/>
    </source>
</evidence>
<dbReference type="EMBL" id="AOMA01000111">
    <property type="protein sequence ID" value="EMA36862.1"/>
    <property type="molecule type" value="Genomic_DNA"/>
</dbReference>
<dbReference type="InterPro" id="IPR006059">
    <property type="entry name" value="SBP"/>
</dbReference>
<dbReference type="GO" id="GO:0030976">
    <property type="term" value="F:thiamine pyrophosphate binding"/>
    <property type="evidence" value="ECO:0007669"/>
    <property type="project" value="TreeGrafter"/>
</dbReference>
<dbReference type="Proteomes" id="UP000011607">
    <property type="component" value="Unassembled WGS sequence"/>
</dbReference>
<organism evidence="2 3">
    <name type="scientific">Halobiforma nitratireducens JCM 10879</name>
    <dbReference type="NCBI Taxonomy" id="1227454"/>
    <lineage>
        <taxon>Archaea</taxon>
        <taxon>Methanobacteriati</taxon>
        <taxon>Methanobacteriota</taxon>
        <taxon>Stenosarchaea group</taxon>
        <taxon>Halobacteria</taxon>
        <taxon>Halobacteriales</taxon>
        <taxon>Natrialbaceae</taxon>
        <taxon>Halobiforma</taxon>
    </lineage>
</organism>
<reference evidence="2 3" key="1">
    <citation type="journal article" date="2014" name="PLoS Genet.">
        <title>Phylogenetically driven sequencing of extremely halophilic archaea reveals strategies for static and dynamic osmo-response.</title>
        <authorList>
            <person name="Becker E.A."/>
            <person name="Seitzer P.M."/>
            <person name="Tritt A."/>
            <person name="Larsen D."/>
            <person name="Krusor M."/>
            <person name="Yao A.I."/>
            <person name="Wu D."/>
            <person name="Madern D."/>
            <person name="Eisen J.A."/>
            <person name="Darling A.E."/>
            <person name="Facciotti M.T."/>
        </authorList>
    </citation>
    <scope>NUCLEOTIDE SEQUENCE [LARGE SCALE GENOMIC DNA]</scope>
    <source>
        <strain evidence="2 3">JCM 10879</strain>
    </source>
</reference>
<evidence type="ECO:0000313" key="2">
    <source>
        <dbReference type="EMBL" id="EMA36862.1"/>
    </source>
</evidence>
<protein>
    <submittedName>
        <fullName evidence="2">Spermidine/putrescine transporter substrate binding protein</fullName>
    </submittedName>
</protein>
<dbReference type="PANTHER" id="PTHR30006:SF2">
    <property type="entry name" value="ABC TRANSPORTER SUBSTRATE-BINDING PROTEIN"/>
    <property type="match status" value="1"/>
</dbReference>
<dbReference type="SUPFAM" id="SSF53850">
    <property type="entry name" value="Periplasmic binding protein-like II"/>
    <property type="match status" value="1"/>
</dbReference>
<dbReference type="GO" id="GO:0015888">
    <property type="term" value="P:thiamine transport"/>
    <property type="evidence" value="ECO:0007669"/>
    <property type="project" value="TreeGrafter"/>
</dbReference>
<dbReference type="InterPro" id="IPR006311">
    <property type="entry name" value="TAT_signal"/>
</dbReference>
<keyword evidence="1" id="KW-0732">Signal</keyword>
<dbReference type="GO" id="GO:0030975">
    <property type="term" value="F:thiamine binding"/>
    <property type="evidence" value="ECO:0007669"/>
    <property type="project" value="TreeGrafter"/>
</dbReference>
<name>M0LTH7_9EURY</name>
<dbReference type="Gene3D" id="3.40.190.10">
    <property type="entry name" value="Periplasmic binding protein-like II"/>
    <property type="match status" value="2"/>
</dbReference>
<comment type="caution">
    <text evidence="2">The sequence shown here is derived from an EMBL/GenBank/DDBJ whole genome shotgun (WGS) entry which is preliminary data.</text>
</comment>
<sequence>MSGTESNRRRILETAGATVGLGLAGCLGGGESETAVADAADGFEGETLRVMVWSGNYGDRFEEEVKRLYEHETGVTLEVERGWGEVLERIREAPEDDPPYDVTITEGSFYLAGRNEGLFEPIRAENVPNLEDTMEFYREFRPTEYGVPVDGAPCTLIYREDLDFEPTSWSDMVSPPSDVGIGVDYGFWAFPLHAVAVGMDEADGANELYTGQGEMVLERLGEMDVTGWATSGEEIWDLFEAGEIDLAQFYFEQTHYDIDFQEGLSHVTPPDSPAFVNHWCVVRGTEKRDLAEHFLNFLLDADIQSQWAQLTPSLFTNRDVTYPSNLDEWLPTSSEEAAQFAFPDWEAFNEDWELYENAITEMAEGS</sequence>
<dbReference type="PROSITE" id="PS51318">
    <property type="entry name" value="TAT"/>
    <property type="match status" value="1"/>
</dbReference>
<evidence type="ECO:0000256" key="1">
    <source>
        <dbReference type="ARBA" id="ARBA00022729"/>
    </source>
</evidence>
<dbReference type="STRING" id="1227454.C446_11272"/>
<dbReference type="PANTHER" id="PTHR30006">
    <property type="entry name" value="THIAMINE-BINDING PERIPLASMIC PROTEIN-RELATED"/>
    <property type="match status" value="1"/>
</dbReference>
<keyword evidence="3" id="KW-1185">Reference proteome</keyword>